<comment type="caution">
    <text evidence="10">The sequence shown here is derived from an EMBL/GenBank/DDBJ whole genome shotgun (WGS) entry which is preliminary data.</text>
</comment>
<feature type="transmembrane region" description="Helical" evidence="8">
    <location>
        <begin position="13"/>
        <end position="36"/>
    </location>
</feature>
<dbReference type="Pfam" id="PF17202">
    <property type="entry name" value="sCache_3_3"/>
    <property type="match status" value="1"/>
</dbReference>
<dbReference type="Proteomes" id="UP000003571">
    <property type="component" value="Unassembled WGS sequence"/>
</dbReference>
<evidence type="ECO:0000256" key="2">
    <source>
        <dbReference type="ARBA" id="ARBA00012528"/>
    </source>
</evidence>
<evidence type="ECO:0000256" key="1">
    <source>
        <dbReference type="ARBA" id="ARBA00004651"/>
    </source>
</evidence>
<dbReference type="EC" id="2.7.7.65" evidence="2"/>
<sequence>MGRKHVISSGARLLFYFGLSVIMAFVVLIFIIFRAFESDFVYMTNNELMNVSTGIQNTFSYWCDVLKGSASVVAGHPSVIKAVSGRDGTGMSEFLSDTVERLGIDAFALTDSNGIVISERGTQFRKYSDLSELVSVKYALDGKTTLNYGKFGDFIFAEIYASPVVLDGNIIGTVVFVYSLSGKKFLDIVKSFGVECTIFSGDTRVASSLANVVGTTISNPLIEEKVLQNGEVFNGRVDVRGIKYYSVYSPICNSDKSVVGMLFVARKMKTVQSLNIRMLQFIIPFCIIIAVVLISMLMRLSALDRRALRQKAEVLGRQVNWDTLTGANTRKFGTDALEESFLDFRRGFPSPAIMMLDIDNFKYVNDNFGHEAGDEVLRKIVETVYANCRSSDRLIRWGGDEFVGIFDGMKREICVTFSEKVLRSVSALEFNFDGRIHHVTVSIGFAYFSPDDAGYEDALSRADSALYRSKTSGKNTACFGI</sequence>
<gene>
    <name evidence="10" type="ORF">TresaDRAFT_0545</name>
</gene>
<dbReference type="OrthoDB" id="9813903at2"/>
<dbReference type="GO" id="GO:0052621">
    <property type="term" value="F:diguanylate cyclase activity"/>
    <property type="evidence" value="ECO:0007669"/>
    <property type="project" value="UniProtKB-EC"/>
</dbReference>
<dbReference type="PROSITE" id="PS50887">
    <property type="entry name" value="GGDEF"/>
    <property type="match status" value="1"/>
</dbReference>
<keyword evidence="5 8" id="KW-1133">Transmembrane helix</keyword>
<dbReference type="EMBL" id="AGRW01000055">
    <property type="protein sequence ID" value="EIC00451.1"/>
    <property type="molecule type" value="Genomic_DNA"/>
</dbReference>
<accession>H7EPQ0</accession>
<evidence type="ECO:0000259" key="9">
    <source>
        <dbReference type="PROSITE" id="PS50887"/>
    </source>
</evidence>
<proteinExistence type="predicted"/>
<dbReference type="SMART" id="SM00267">
    <property type="entry name" value="GGDEF"/>
    <property type="match status" value="1"/>
</dbReference>
<evidence type="ECO:0000256" key="6">
    <source>
        <dbReference type="ARBA" id="ARBA00023136"/>
    </source>
</evidence>
<dbReference type="SUPFAM" id="SSF55073">
    <property type="entry name" value="Nucleotide cyclase"/>
    <property type="match status" value="1"/>
</dbReference>
<feature type="domain" description="GGDEF" evidence="9">
    <location>
        <begin position="349"/>
        <end position="481"/>
    </location>
</feature>
<organism evidence="10 11">
    <name type="scientific">Treponema saccharophilum DSM 2985</name>
    <dbReference type="NCBI Taxonomy" id="907348"/>
    <lineage>
        <taxon>Bacteria</taxon>
        <taxon>Pseudomonadati</taxon>
        <taxon>Spirochaetota</taxon>
        <taxon>Spirochaetia</taxon>
        <taxon>Spirochaetales</taxon>
        <taxon>Treponemataceae</taxon>
        <taxon>Treponema</taxon>
    </lineage>
</organism>
<dbReference type="PANTHER" id="PTHR45138:SF9">
    <property type="entry name" value="DIGUANYLATE CYCLASE DGCM-RELATED"/>
    <property type="match status" value="1"/>
</dbReference>
<dbReference type="InterPro" id="IPR033463">
    <property type="entry name" value="sCache_3"/>
</dbReference>
<keyword evidence="6 8" id="KW-0472">Membrane</keyword>
<keyword evidence="11" id="KW-1185">Reference proteome</keyword>
<evidence type="ECO:0000256" key="8">
    <source>
        <dbReference type="SAM" id="Phobius"/>
    </source>
</evidence>
<evidence type="ECO:0000256" key="5">
    <source>
        <dbReference type="ARBA" id="ARBA00022989"/>
    </source>
</evidence>
<dbReference type="RefSeq" id="WP_002706635.1">
    <property type="nucleotide sequence ID" value="NZ_AGRW01000055.1"/>
</dbReference>
<dbReference type="AlphaFoldDB" id="H7EPQ0"/>
<name>H7EPQ0_9SPIR</name>
<dbReference type="STRING" id="907348.TresaDRAFT_0545"/>
<dbReference type="InterPro" id="IPR050469">
    <property type="entry name" value="Diguanylate_Cyclase"/>
</dbReference>
<evidence type="ECO:0000256" key="3">
    <source>
        <dbReference type="ARBA" id="ARBA00022475"/>
    </source>
</evidence>
<comment type="subcellular location">
    <subcellularLocation>
        <location evidence="1">Cell membrane</location>
        <topology evidence="1">Multi-pass membrane protein</topology>
    </subcellularLocation>
</comment>
<dbReference type="Pfam" id="PF00990">
    <property type="entry name" value="GGDEF"/>
    <property type="match status" value="1"/>
</dbReference>
<reference evidence="10 11" key="1">
    <citation type="submission" date="2011-09" db="EMBL/GenBank/DDBJ databases">
        <title>The draft genome of Treponema saccharophilum DSM 2985.</title>
        <authorList>
            <consortium name="US DOE Joint Genome Institute (JGI-PGF)"/>
            <person name="Lucas S."/>
            <person name="Copeland A."/>
            <person name="Lapidus A."/>
            <person name="Glavina del Rio T."/>
            <person name="Dalin E."/>
            <person name="Tice H."/>
            <person name="Bruce D."/>
            <person name="Goodwin L."/>
            <person name="Pitluck S."/>
            <person name="Peters L."/>
            <person name="Kyrpides N."/>
            <person name="Mavromatis K."/>
            <person name="Ivanova N."/>
            <person name="Markowitz V."/>
            <person name="Cheng J.-F."/>
            <person name="Hugenholtz P."/>
            <person name="Woyke T."/>
            <person name="Wu D."/>
            <person name="Gronow S."/>
            <person name="Wellnitz S."/>
            <person name="Brambilla E."/>
            <person name="Klenk H.-P."/>
            <person name="Eisen J.A."/>
        </authorList>
    </citation>
    <scope>NUCLEOTIDE SEQUENCE [LARGE SCALE GENOMIC DNA]</scope>
    <source>
        <strain evidence="10 11">DSM 2985</strain>
    </source>
</reference>
<dbReference type="InterPro" id="IPR043128">
    <property type="entry name" value="Rev_trsase/Diguanyl_cyclase"/>
</dbReference>
<dbReference type="PANTHER" id="PTHR45138">
    <property type="entry name" value="REGULATORY COMPONENTS OF SENSORY TRANSDUCTION SYSTEM"/>
    <property type="match status" value="1"/>
</dbReference>
<evidence type="ECO:0000313" key="11">
    <source>
        <dbReference type="Proteomes" id="UP000003571"/>
    </source>
</evidence>
<protein>
    <recommendedName>
        <fullName evidence="2">diguanylate cyclase</fullName>
        <ecNumber evidence="2">2.7.7.65</ecNumber>
    </recommendedName>
</protein>
<dbReference type="Gene3D" id="3.30.70.270">
    <property type="match status" value="1"/>
</dbReference>
<keyword evidence="3" id="KW-1003">Cell membrane</keyword>
<dbReference type="eggNOG" id="COG2199">
    <property type="taxonomic scope" value="Bacteria"/>
</dbReference>
<evidence type="ECO:0000256" key="7">
    <source>
        <dbReference type="ARBA" id="ARBA00034247"/>
    </source>
</evidence>
<dbReference type="InterPro" id="IPR000160">
    <property type="entry name" value="GGDEF_dom"/>
</dbReference>
<keyword evidence="4 8" id="KW-0812">Transmembrane</keyword>
<dbReference type="InterPro" id="IPR029151">
    <property type="entry name" value="Sensor-like_sf"/>
</dbReference>
<dbReference type="CDD" id="cd01949">
    <property type="entry name" value="GGDEF"/>
    <property type="match status" value="1"/>
</dbReference>
<dbReference type="PATRIC" id="fig|907348.3.peg.2966"/>
<evidence type="ECO:0000256" key="4">
    <source>
        <dbReference type="ARBA" id="ARBA00022692"/>
    </source>
</evidence>
<dbReference type="NCBIfam" id="TIGR00254">
    <property type="entry name" value="GGDEF"/>
    <property type="match status" value="1"/>
</dbReference>
<feature type="transmembrane region" description="Helical" evidence="8">
    <location>
        <begin position="278"/>
        <end position="300"/>
    </location>
</feature>
<dbReference type="InterPro" id="IPR029787">
    <property type="entry name" value="Nucleotide_cyclase"/>
</dbReference>
<comment type="catalytic activity">
    <reaction evidence="7">
        <text>2 GTP = 3',3'-c-di-GMP + 2 diphosphate</text>
        <dbReference type="Rhea" id="RHEA:24898"/>
        <dbReference type="ChEBI" id="CHEBI:33019"/>
        <dbReference type="ChEBI" id="CHEBI:37565"/>
        <dbReference type="ChEBI" id="CHEBI:58805"/>
        <dbReference type="EC" id="2.7.7.65"/>
    </reaction>
</comment>
<dbReference type="GO" id="GO:0005886">
    <property type="term" value="C:plasma membrane"/>
    <property type="evidence" value="ECO:0007669"/>
    <property type="project" value="UniProtKB-SubCell"/>
</dbReference>
<dbReference type="SUPFAM" id="SSF103190">
    <property type="entry name" value="Sensory domain-like"/>
    <property type="match status" value="2"/>
</dbReference>
<evidence type="ECO:0000313" key="10">
    <source>
        <dbReference type="EMBL" id="EIC00451.1"/>
    </source>
</evidence>